<proteinExistence type="predicted"/>
<feature type="signal peptide" evidence="3">
    <location>
        <begin position="1"/>
        <end position="28"/>
    </location>
</feature>
<evidence type="ECO:0000256" key="3">
    <source>
        <dbReference type="SAM" id="SignalP"/>
    </source>
</evidence>
<feature type="chain" id="PRO_5040994996" description="Chitin-binding type-1 domain-containing protein" evidence="3">
    <location>
        <begin position="29"/>
        <end position="988"/>
    </location>
</feature>
<keyword evidence="1 2" id="KW-0147">Chitin-binding</keyword>
<evidence type="ECO:0000313" key="6">
    <source>
        <dbReference type="Proteomes" id="UP001152087"/>
    </source>
</evidence>
<sequence>MPSQRRGLGYLTKTLLGALLLTPDGTLASPSSTGKKVFAHYMVGDSTTQHRQQDIKDAKTIGIDGFSLNIGKPDRALVRATMNDMFDFAAGQDFGLHISMDLWAAGNPPDRKYMPDYKSLFVDFFGHPAYDRGANGFPMVTTFSSGGTDNLTWEDWRDQFAQQVFVIPNLDAIPGYWEFHPGFWEHWGQVVDGLFSWESAWPLREGKGGAFPGDIGPDMPLIKGMKTYKKKYMIGLSPLQYKDSYDTNVYRAGDLNLPTRMQNILANRDDIYYVNVLTWNDGPESHYIGSIWPEQNTDPEPAHYMKLPHKGWQRVLGSFIAAFKGDGVMRPFGGDTVTGAFWYKSILSDTKCSATPKDVGIEQQYLNRPESYETATDKGAYAVVLPQDASGWSMRVHSGGKTDTITGLKAGLNSGNTQLNAGAQSVELLNSAGQVVAVAGGGRCVYGGDACPDCTYNVNPNVVEFTSGSKLPASSKCDEKCTASGGGDDWGDISKDGKCGPDHGNTNCIGSTFGSCCSLNGECGMSTAHCGTGCIKSAGICFGGKKTVDDNAAEKERDSNWPEVLVNEICNLDMDTEDTKALTSRWIQSGAATWFLNFLRERGAERWTDKFFKKVMDQSSLNFDCTAVLSGHCSGPGEKKCATYIPPPSYYVHLQIGNLHSAIDQLWAGMVTNGIKNLASRIKEVVETYGTPPESKNALILNMFVGVLTSLAGMSGHVSDISPGSTMGKFANPLTVFSGIFAQASAADGSVKRITPENLNHDLEKAYGNMFTAVMGQLNDTLLTVFGGVLPEGWSKDDISPEDYVWIHFAKGEWLNYHLKDEAVNLYVSNTQDRFVEFATVTAMKAGGKNRYRLLASPSKCISEAECKKKDGAYFYKDHCLAFGYIVGGGIAPTTPYPLEGKELTTLRKFLPDLNGALVNNFDCFPYPTMHRDECPPFTSFPLPDKCTDIPDPTIPSGKDLDFTNPLIYPKCYVNFATVPWEKCIGKE</sequence>
<dbReference type="SUPFAM" id="SSF57016">
    <property type="entry name" value="Plant lectins/antimicrobial peptides"/>
    <property type="match status" value="1"/>
</dbReference>
<dbReference type="AlphaFoldDB" id="A0A9W8QS14"/>
<name>A0A9W8QS14_9HYPO</name>
<organism evidence="5 6">
    <name type="scientific">Fusarium falciforme</name>
    <dbReference type="NCBI Taxonomy" id="195108"/>
    <lineage>
        <taxon>Eukaryota</taxon>
        <taxon>Fungi</taxon>
        <taxon>Dikarya</taxon>
        <taxon>Ascomycota</taxon>
        <taxon>Pezizomycotina</taxon>
        <taxon>Sordariomycetes</taxon>
        <taxon>Hypocreomycetidae</taxon>
        <taxon>Hypocreales</taxon>
        <taxon>Nectriaceae</taxon>
        <taxon>Fusarium</taxon>
        <taxon>Fusarium solani species complex</taxon>
    </lineage>
</organism>
<dbReference type="GO" id="GO:0051118">
    <property type="term" value="F:glucan endo-1,3-alpha-glucosidase activity"/>
    <property type="evidence" value="ECO:0007669"/>
    <property type="project" value="InterPro"/>
</dbReference>
<dbReference type="Gene3D" id="3.20.20.80">
    <property type="entry name" value="Glycosidases"/>
    <property type="match status" value="1"/>
</dbReference>
<evidence type="ECO:0000256" key="2">
    <source>
        <dbReference type="PROSITE-ProRule" id="PRU00261"/>
    </source>
</evidence>
<keyword evidence="6" id="KW-1185">Reference proteome</keyword>
<accession>A0A9W8QS14</accession>
<keyword evidence="2" id="KW-1015">Disulfide bond</keyword>
<feature type="disulfide bond" evidence="2">
    <location>
        <begin position="516"/>
        <end position="530"/>
    </location>
</feature>
<evidence type="ECO:0000259" key="4">
    <source>
        <dbReference type="PROSITE" id="PS50941"/>
    </source>
</evidence>
<dbReference type="CDD" id="cd11577">
    <property type="entry name" value="GH71"/>
    <property type="match status" value="1"/>
</dbReference>
<comment type="caution">
    <text evidence="2">Lacks conserved residue(s) required for the propagation of feature annotation.</text>
</comment>
<dbReference type="Pfam" id="PF03659">
    <property type="entry name" value="Glyco_hydro_71"/>
    <property type="match status" value="1"/>
</dbReference>
<dbReference type="InterPro" id="IPR005197">
    <property type="entry name" value="Glyco_hydro_71"/>
</dbReference>
<dbReference type="EMBL" id="JAOQAV010000104">
    <property type="protein sequence ID" value="KAJ4177489.1"/>
    <property type="molecule type" value="Genomic_DNA"/>
</dbReference>
<dbReference type="Gene3D" id="3.30.60.10">
    <property type="entry name" value="Endochitinase-like"/>
    <property type="match status" value="1"/>
</dbReference>
<reference evidence="5" key="1">
    <citation type="submission" date="2022-09" db="EMBL/GenBank/DDBJ databases">
        <title>Fusarium specimens isolated from Avocado Roots.</title>
        <authorList>
            <person name="Stajich J."/>
            <person name="Roper C."/>
            <person name="Heimlech-Rivalta G."/>
        </authorList>
    </citation>
    <scope>NUCLEOTIDE SEQUENCE</scope>
    <source>
        <strain evidence="5">A02</strain>
    </source>
</reference>
<dbReference type="CDD" id="cd11618">
    <property type="entry name" value="ChtBD1_1"/>
    <property type="match status" value="1"/>
</dbReference>
<dbReference type="InterPro" id="IPR036861">
    <property type="entry name" value="Endochitinase-like_sf"/>
</dbReference>
<keyword evidence="3" id="KW-0732">Signal</keyword>
<comment type="caution">
    <text evidence="5">The sequence shown here is derived from an EMBL/GenBank/DDBJ whole genome shotgun (WGS) entry which is preliminary data.</text>
</comment>
<protein>
    <recommendedName>
        <fullName evidence="4">Chitin-binding type-1 domain-containing protein</fullName>
    </recommendedName>
</protein>
<evidence type="ECO:0000256" key="1">
    <source>
        <dbReference type="ARBA" id="ARBA00022669"/>
    </source>
</evidence>
<dbReference type="PROSITE" id="PS50941">
    <property type="entry name" value="CHIT_BIND_I_2"/>
    <property type="match status" value="1"/>
</dbReference>
<dbReference type="GO" id="GO:0008061">
    <property type="term" value="F:chitin binding"/>
    <property type="evidence" value="ECO:0007669"/>
    <property type="project" value="UniProtKB-UniRule"/>
</dbReference>
<gene>
    <name evidence="5" type="ORF">NW755_013822</name>
</gene>
<evidence type="ECO:0000313" key="5">
    <source>
        <dbReference type="EMBL" id="KAJ4177489.1"/>
    </source>
</evidence>
<dbReference type="Proteomes" id="UP001152087">
    <property type="component" value="Unassembled WGS sequence"/>
</dbReference>
<feature type="domain" description="Chitin-binding type-1" evidence="4">
    <location>
        <begin position="496"/>
        <end position="543"/>
    </location>
</feature>
<dbReference type="InterPro" id="IPR001002">
    <property type="entry name" value="Chitin-bd_1"/>
</dbReference>